<accession>A0A3D2X1B0</accession>
<sequence length="547" mass="61938">MRKGLLKWMTRSMALLMATTVLLGGCGKKGDDTKVDSGNKGSVKSEARYELDPETPAWKLDTKEMTELTWYVNAEWWNTEWGKDIITKKIEEDLHVKINFIVGDDTKLNTLFAGGDMPDLISVFDSGSQAALKASSWALPLFEVADRYDPYFRKVASTETLNWLQLDDGKSYGYADFSNTKADYESGNIFATTAFVIRKDVYEALGSPSMGTQEEFLNVLGQIKEKYPELYPFGFNSFTTDSTGSMGDKFQDFIGVPLLNEDGKYYERNLDEDYLSWIKTFNEAYRKGYISDDSFADDGTAHEEKVKAGKYATIMMDGTPQRSGFLTTWMTSNPDAAYIAIDGPQSTVGNKPTLSQAGISGWMVSYITKQCKDPAKAIQLFTYLLSEEGQILTQYGIEGVSYTINSEGKYEMTKEAKEMQLNENDRFKKEYRTGEFFFFGHDKYKALSDSAFPDSIKQMQEWGKGKLVPHFILENTNPDAGTEEARINTATKTEWTTTLVGLFRANSENEFNSVLDNYKKFLDDNNWASVVEVKNQKIEKNRQKLEN</sequence>
<dbReference type="InterPro" id="IPR050490">
    <property type="entry name" value="Bact_solute-bd_prot1"/>
</dbReference>
<gene>
    <name evidence="3" type="ORF">DHW61_00695</name>
</gene>
<evidence type="ECO:0000313" key="4">
    <source>
        <dbReference type="Proteomes" id="UP000262969"/>
    </source>
</evidence>
<dbReference type="Proteomes" id="UP000262969">
    <property type="component" value="Unassembled WGS sequence"/>
</dbReference>
<evidence type="ECO:0000256" key="1">
    <source>
        <dbReference type="ARBA" id="ARBA00022729"/>
    </source>
</evidence>
<organism evidence="3 4">
    <name type="scientific">Lachnoclostridium phytofermentans</name>
    <dbReference type="NCBI Taxonomy" id="66219"/>
    <lineage>
        <taxon>Bacteria</taxon>
        <taxon>Bacillati</taxon>
        <taxon>Bacillota</taxon>
        <taxon>Clostridia</taxon>
        <taxon>Lachnospirales</taxon>
        <taxon>Lachnospiraceae</taxon>
    </lineage>
</organism>
<feature type="chain" id="PRO_5039318325" evidence="2">
    <location>
        <begin position="24"/>
        <end position="547"/>
    </location>
</feature>
<name>A0A3D2X1B0_9FIRM</name>
<dbReference type="AlphaFoldDB" id="A0A3D2X1B0"/>
<proteinExistence type="predicted"/>
<keyword evidence="1 2" id="KW-0732">Signal</keyword>
<comment type="caution">
    <text evidence="3">The sequence shown here is derived from an EMBL/GenBank/DDBJ whole genome shotgun (WGS) entry which is preliminary data.</text>
</comment>
<evidence type="ECO:0000256" key="2">
    <source>
        <dbReference type="SAM" id="SignalP"/>
    </source>
</evidence>
<dbReference type="Gene3D" id="3.40.190.10">
    <property type="entry name" value="Periplasmic binding protein-like II"/>
    <property type="match status" value="2"/>
</dbReference>
<dbReference type="SUPFAM" id="SSF53850">
    <property type="entry name" value="Periplasmic binding protein-like II"/>
    <property type="match status" value="1"/>
</dbReference>
<evidence type="ECO:0000313" key="3">
    <source>
        <dbReference type="EMBL" id="HCL00939.1"/>
    </source>
</evidence>
<protein>
    <submittedName>
        <fullName evidence="3">Sugar ABC transporter substrate-binding protein</fullName>
    </submittedName>
</protein>
<dbReference type="PANTHER" id="PTHR43649">
    <property type="entry name" value="ARABINOSE-BINDING PROTEIN-RELATED"/>
    <property type="match status" value="1"/>
</dbReference>
<dbReference type="EMBL" id="DPVV01000027">
    <property type="protein sequence ID" value="HCL00939.1"/>
    <property type="molecule type" value="Genomic_DNA"/>
</dbReference>
<reference evidence="3 4" key="1">
    <citation type="journal article" date="2018" name="Nat. Biotechnol.">
        <title>A standardized bacterial taxonomy based on genome phylogeny substantially revises the tree of life.</title>
        <authorList>
            <person name="Parks D.H."/>
            <person name="Chuvochina M."/>
            <person name="Waite D.W."/>
            <person name="Rinke C."/>
            <person name="Skarshewski A."/>
            <person name="Chaumeil P.A."/>
            <person name="Hugenholtz P."/>
        </authorList>
    </citation>
    <scope>NUCLEOTIDE SEQUENCE [LARGE SCALE GENOMIC DNA]</scope>
    <source>
        <strain evidence="3">UBA11728</strain>
    </source>
</reference>
<dbReference type="PROSITE" id="PS51257">
    <property type="entry name" value="PROKAR_LIPOPROTEIN"/>
    <property type="match status" value="1"/>
</dbReference>
<dbReference type="PANTHER" id="PTHR43649:SF33">
    <property type="entry name" value="POLYGALACTURONAN_RHAMNOGALACTURONAN-BINDING PROTEIN YTCQ"/>
    <property type="match status" value="1"/>
</dbReference>
<feature type="signal peptide" evidence="2">
    <location>
        <begin position="1"/>
        <end position="23"/>
    </location>
</feature>